<evidence type="ECO:0000256" key="1">
    <source>
        <dbReference type="ARBA" id="ARBA00004173"/>
    </source>
</evidence>
<evidence type="ECO:0000313" key="8">
    <source>
        <dbReference type="EMBL" id="KAL3318140.1"/>
    </source>
</evidence>
<evidence type="ECO:0000313" key="9">
    <source>
        <dbReference type="Proteomes" id="UP001626550"/>
    </source>
</evidence>
<keyword evidence="6" id="KW-0687">Ribonucleoprotein</keyword>
<dbReference type="PRINTS" id="PR01716">
    <property type="entry name" value="DEATHASSOCP3"/>
</dbReference>
<keyword evidence="9" id="KW-1185">Reference proteome</keyword>
<protein>
    <recommendedName>
        <fullName evidence="7">Small ribosomal subunit protein mS29</fullName>
    </recommendedName>
</protein>
<dbReference type="InterPro" id="IPR019368">
    <property type="entry name" value="Ribosomal_mS29"/>
</dbReference>
<comment type="caution">
    <text evidence="8">The sequence shown here is derived from an EMBL/GenBank/DDBJ whole genome shotgun (WGS) entry which is preliminary data.</text>
</comment>
<proteinExistence type="inferred from homology"/>
<dbReference type="Proteomes" id="UP001626550">
    <property type="component" value="Unassembled WGS sequence"/>
</dbReference>
<evidence type="ECO:0000256" key="6">
    <source>
        <dbReference type="ARBA" id="ARBA00023274"/>
    </source>
</evidence>
<organism evidence="8 9">
    <name type="scientific">Cichlidogyrus casuarinus</name>
    <dbReference type="NCBI Taxonomy" id="1844966"/>
    <lineage>
        <taxon>Eukaryota</taxon>
        <taxon>Metazoa</taxon>
        <taxon>Spiralia</taxon>
        <taxon>Lophotrochozoa</taxon>
        <taxon>Platyhelminthes</taxon>
        <taxon>Monogenea</taxon>
        <taxon>Monopisthocotylea</taxon>
        <taxon>Dactylogyridea</taxon>
        <taxon>Ancyrocephalidae</taxon>
        <taxon>Cichlidogyrus</taxon>
    </lineage>
</organism>
<evidence type="ECO:0000256" key="2">
    <source>
        <dbReference type="ARBA" id="ARBA00009863"/>
    </source>
</evidence>
<evidence type="ECO:0000256" key="7">
    <source>
        <dbReference type="ARBA" id="ARBA00035140"/>
    </source>
</evidence>
<dbReference type="AlphaFoldDB" id="A0ABD2QF86"/>
<comment type="subcellular location">
    <subcellularLocation>
        <location evidence="1">Mitochondrion</location>
    </subcellularLocation>
</comment>
<evidence type="ECO:0000256" key="3">
    <source>
        <dbReference type="ARBA" id="ARBA00022946"/>
    </source>
</evidence>
<reference evidence="8 9" key="1">
    <citation type="submission" date="2024-11" db="EMBL/GenBank/DDBJ databases">
        <title>Adaptive evolution of stress response genes in parasites aligns with host niche diversity.</title>
        <authorList>
            <person name="Hahn C."/>
            <person name="Resl P."/>
        </authorList>
    </citation>
    <scope>NUCLEOTIDE SEQUENCE [LARGE SCALE GENOMIC DNA]</scope>
    <source>
        <strain evidence="8">EGGRZ-B1_66</strain>
        <tissue evidence="8">Body</tissue>
    </source>
</reference>
<dbReference type="EMBL" id="JBJKFK010000283">
    <property type="protein sequence ID" value="KAL3318140.1"/>
    <property type="molecule type" value="Genomic_DNA"/>
</dbReference>
<dbReference type="GO" id="GO:0005840">
    <property type="term" value="C:ribosome"/>
    <property type="evidence" value="ECO:0007669"/>
    <property type="project" value="UniProtKB-KW"/>
</dbReference>
<sequence length="275" mass="32446">MLAQYALESDALLFNFHDAQSWIKRKRKPDYTEANDYHRAQHIDRVKEDIYDFPERSQSWLKNFLLANKSVLEKHDLKLKKQVDWTRKDFSPVGTPWLEIINFGIERIKYANDIIGILLREARLSSIENDIPFYLMIDGVNFLWIRSTIMMDHNTRKLIGIDRFSIVHHLKRALCADWTKGAVICSTNPRCSWPTDREEYNPGYLLTKEGFEYLDPFIPVKVNPITETELLAMMSFYSNNKWLTKPEAFTQEGLNQIRFISDGNMRELFSLVAEW</sequence>
<accession>A0ABD2QF86</accession>
<evidence type="ECO:0000256" key="5">
    <source>
        <dbReference type="ARBA" id="ARBA00023128"/>
    </source>
</evidence>
<dbReference type="GO" id="GO:0005739">
    <property type="term" value="C:mitochondrion"/>
    <property type="evidence" value="ECO:0007669"/>
    <property type="project" value="UniProtKB-SubCell"/>
</dbReference>
<name>A0ABD2QF86_9PLAT</name>
<dbReference type="PANTHER" id="PTHR12810:SF0">
    <property type="entry name" value="SMALL RIBOSOMAL SUBUNIT PROTEIN MS29"/>
    <property type="match status" value="1"/>
</dbReference>
<comment type="similarity">
    <text evidence="2">Belongs to the mitochondrion-specific ribosomal protein mS29 family.</text>
</comment>
<dbReference type="GO" id="GO:1990904">
    <property type="term" value="C:ribonucleoprotein complex"/>
    <property type="evidence" value="ECO:0007669"/>
    <property type="project" value="UniProtKB-KW"/>
</dbReference>
<dbReference type="Pfam" id="PF10236">
    <property type="entry name" value="DAP3"/>
    <property type="match status" value="1"/>
</dbReference>
<keyword evidence="5" id="KW-0496">Mitochondrion</keyword>
<keyword evidence="4" id="KW-0689">Ribosomal protein</keyword>
<dbReference type="PANTHER" id="PTHR12810">
    <property type="entry name" value="MITOCHONDRIAL 28S RIBOSOMAL PROTEIN S29"/>
    <property type="match status" value="1"/>
</dbReference>
<dbReference type="InterPro" id="IPR008092">
    <property type="entry name" value="Ribosomal_mS29_met"/>
</dbReference>
<keyword evidence="3" id="KW-0809">Transit peptide</keyword>
<gene>
    <name evidence="8" type="primary">ALDH9A1</name>
    <name evidence="8" type="ORF">Ciccas_003206</name>
</gene>
<evidence type="ECO:0000256" key="4">
    <source>
        <dbReference type="ARBA" id="ARBA00022980"/>
    </source>
</evidence>